<protein>
    <recommendedName>
        <fullName evidence="1">Exostosin GT47 domain-containing protein</fullName>
    </recommendedName>
</protein>
<name>A0A6C0KAG3_9ZZZZ</name>
<organism evidence="2">
    <name type="scientific">viral metagenome</name>
    <dbReference type="NCBI Taxonomy" id="1070528"/>
    <lineage>
        <taxon>unclassified sequences</taxon>
        <taxon>metagenomes</taxon>
        <taxon>organismal metagenomes</taxon>
    </lineage>
</organism>
<sequence>MYTPQLFWQYPAVTEKTFWEQNRHHQNYMPVPWATVIDKRYNLQDIYNMVKPRCLKDLEYYTCCQHIHFRTLIPLLKRLGIRKLYTPHKVKNEGSIDGIELVGCPLFAVNFEDPTRNKTFSQAESPPQRDLLYSFVGGYQKGYMSVVRLRIFDLPERSDCLVRNTGSWHFNDIVYSPQQSAKLCEAPDPSHAEKTEHYNRTLLRSRYSLCPSGSGPNSIRLWESLAAGAIPVVLADTLDLPAHPLWDSAVVVLPEHFVSVVFTALSQVPPEKEAQMRRNCLEIYDFFRGNFTGLIN</sequence>
<dbReference type="InterPro" id="IPR004263">
    <property type="entry name" value="Exostosin"/>
</dbReference>
<dbReference type="PANTHER" id="PTHR11062">
    <property type="entry name" value="EXOSTOSIN HEPARAN SULFATE GLYCOSYLTRANSFERASE -RELATED"/>
    <property type="match status" value="1"/>
</dbReference>
<accession>A0A6C0KAG3</accession>
<dbReference type="EMBL" id="MN740839">
    <property type="protein sequence ID" value="QHU14383.1"/>
    <property type="molecule type" value="Genomic_DNA"/>
</dbReference>
<evidence type="ECO:0000313" key="2">
    <source>
        <dbReference type="EMBL" id="QHU14383.1"/>
    </source>
</evidence>
<evidence type="ECO:0000259" key="1">
    <source>
        <dbReference type="Pfam" id="PF03016"/>
    </source>
</evidence>
<feature type="domain" description="Exostosin GT47" evidence="1">
    <location>
        <begin position="88"/>
        <end position="259"/>
    </location>
</feature>
<proteinExistence type="predicted"/>
<dbReference type="Pfam" id="PF03016">
    <property type="entry name" value="Exostosin_GT47"/>
    <property type="match status" value="1"/>
</dbReference>
<dbReference type="AlphaFoldDB" id="A0A6C0KAG3"/>
<dbReference type="GO" id="GO:0016757">
    <property type="term" value="F:glycosyltransferase activity"/>
    <property type="evidence" value="ECO:0007669"/>
    <property type="project" value="InterPro"/>
</dbReference>
<reference evidence="2" key="1">
    <citation type="journal article" date="2020" name="Nature">
        <title>Giant virus diversity and host interactions through global metagenomics.</title>
        <authorList>
            <person name="Schulz F."/>
            <person name="Roux S."/>
            <person name="Paez-Espino D."/>
            <person name="Jungbluth S."/>
            <person name="Walsh D.A."/>
            <person name="Denef V.J."/>
            <person name="McMahon K.D."/>
            <person name="Konstantinidis K.T."/>
            <person name="Eloe-Fadrosh E.A."/>
            <person name="Kyrpides N.C."/>
            <person name="Woyke T."/>
        </authorList>
    </citation>
    <scope>NUCLEOTIDE SEQUENCE</scope>
    <source>
        <strain evidence="2">GVMAG-S-1102113-118</strain>
    </source>
</reference>
<dbReference type="InterPro" id="IPR040911">
    <property type="entry name" value="Exostosin_GT47"/>
</dbReference>